<dbReference type="InterPro" id="IPR050266">
    <property type="entry name" value="AB_hydrolase_sf"/>
</dbReference>
<dbReference type="PATRIC" id="fig|294.162.peg.981"/>
<dbReference type="Proteomes" id="UP000050349">
    <property type="component" value="Unassembled WGS sequence"/>
</dbReference>
<dbReference type="Gene3D" id="3.40.50.1820">
    <property type="entry name" value="alpha/beta hydrolase"/>
    <property type="match status" value="1"/>
</dbReference>
<evidence type="ECO:0000313" key="1">
    <source>
        <dbReference type="EMBL" id="KPU61227.1"/>
    </source>
</evidence>
<reference evidence="1 2" key="1">
    <citation type="submission" date="2015-09" db="EMBL/GenBank/DDBJ databases">
        <authorList>
            <person name="Jackson K.R."/>
            <person name="Lunt B.L."/>
            <person name="Fisher J.N.B."/>
            <person name="Gardner A.V."/>
            <person name="Bailey M.E."/>
            <person name="Deus L.M."/>
            <person name="Earl A.S."/>
            <person name="Gibby P.D."/>
            <person name="Hartmann K.A."/>
            <person name="Liu J.E."/>
            <person name="Manci A.M."/>
            <person name="Nielsen D.A."/>
            <person name="Solomon M.B."/>
            <person name="Breakwell D.P."/>
            <person name="Burnett S.H."/>
            <person name="Grose J.H."/>
        </authorList>
    </citation>
    <scope>NUCLEOTIDE SEQUENCE [LARGE SCALE GENOMIC DNA]</scope>
    <source>
        <strain evidence="1 2">S613</strain>
    </source>
</reference>
<gene>
    <name evidence="1" type="ORF">AN403_5539</name>
</gene>
<proteinExistence type="predicted"/>
<sequence length="91" mass="9694">MGARMGHAAFATQSLLDRADVPSGQIQCPTLIIAAVQDGLRQAEEAQELCAQIPGARLEVIEGSGHMVPLEQPETLARLMSQWLAATVVTK</sequence>
<organism evidence="1 2">
    <name type="scientific">Pseudomonas fluorescens</name>
    <dbReference type="NCBI Taxonomy" id="294"/>
    <lineage>
        <taxon>Bacteria</taxon>
        <taxon>Pseudomonadati</taxon>
        <taxon>Pseudomonadota</taxon>
        <taxon>Gammaproteobacteria</taxon>
        <taxon>Pseudomonadales</taxon>
        <taxon>Pseudomonadaceae</taxon>
        <taxon>Pseudomonas</taxon>
    </lineage>
</organism>
<evidence type="ECO:0000313" key="2">
    <source>
        <dbReference type="Proteomes" id="UP000050349"/>
    </source>
</evidence>
<comment type="caution">
    <text evidence="1">The sequence shown here is derived from an EMBL/GenBank/DDBJ whole genome shotgun (WGS) entry which is preliminary data.</text>
</comment>
<dbReference type="SUPFAM" id="SSF53474">
    <property type="entry name" value="alpha/beta-Hydrolases"/>
    <property type="match status" value="1"/>
</dbReference>
<accession>A0A0P8Z762</accession>
<dbReference type="AlphaFoldDB" id="A0A0P8Z762"/>
<dbReference type="InterPro" id="IPR029058">
    <property type="entry name" value="AB_hydrolase_fold"/>
</dbReference>
<keyword evidence="1" id="KW-0378">Hydrolase</keyword>
<dbReference type="EMBL" id="LJXB01000058">
    <property type="protein sequence ID" value="KPU61227.1"/>
    <property type="molecule type" value="Genomic_DNA"/>
</dbReference>
<dbReference type="GO" id="GO:0016787">
    <property type="term" value="F:hydrolase activity"/>
    <property type="evidence" value="ECO:0007669"/>
    <property type="project" value="UniProtKB-KW"/>
</dbReference>
<name>A0A0P8Z762_PSEFL</name>
<dbReference type="PANTHER" id="PTHR43798">
    <property type="entry name" value="MONOACYLGLYCEROL LIPASE"/>
    <property type="match status" value="1"/>
</dbReference>
<protein>
    <submittedName>
        <fullName evidence="1">Alpha/beta hydrolase family protein</fullName>
    </submittedName>
</protein>